<protein>
    <submittedName>
        <fullName evidence="1">Uncharacterized protein</fullName>
    </submittedName>
</protein>
<dbReference type="Proteomes" id="UP001221142">
    <property type="component" value="Unassembled WGS sequence"/>
</dbReference>
<evidence type="ECO:0000313" key="1">
    <source>
        <dbReference type="EMBL" id="KAJ7614991.1"/>
    </source>
</evidence>
<evidence type="ECO:0000313" key="2">
    <source>
        <dbReference type="Proteomes" id="UP001221142"/>
    </source>
</evidence>
<name>A0AAD7FC37_9AGAR</name>
<reference evidence="1" key="1">
    <citation type="submission" date="2023-03" db="EMBL/GenBank/DDBJ databases">
        <title>Massive genome expansion in bonnet fungi (Mycena s.s.) driven by repeated elements and novel gene families across ecological guilds.</title>
        <authorList>
            <consortium name="Lawrence Berkeley National Laboratory"/>
            <person name="Harder C.B."/>
            <person name="Miyauchi S."/>
            <person name="Viragh M."/>
            <person name="Kuo A."/>
            <person name="Thoen E."/>
            <person name="Andreopoulos B."/>
            <person name="Lu D."/>
            <person name="Skrede I."/>
            <person name="Drula E."/>
            <person name="Henrissat B."/>
            <person name="Morin E."/>
            <person name="Kohler A."/>
            <person name="Barry K."/>
            <person name="LaButti K."/>
            <person name="Morin E."/>
            <person name="Salamov A."/>
            <person name="Lipzen A."/>
            <person name="Mereny Z."/>
            <person name="Hegedus B."/>
            <person name="Baldrian P."/>
            <person name="Stursova M."/>
            <person name="Weitz H."/>
            <person name="Taylor A."/>
            <person name="Grigoriev I.V."/>
            <person name="Nagy L.G."/>
            <person name="Martin F."/>
            <person name="Kauserud H."/>
        </authorList>
    </citation>
    <scope>NUCLEOTIDE SEQUENCE</scope>
    <source>
        <strain evidence="1">9284</strain>
    </source>
</reference>
<gene>
    <name evidence="1" type="ORF">FB45DRAFT_1109412</name>
</gene>
<keyword evidence="2" id="KW-1185">Reference proteome</keyword>
<dbReference type="EMBL" id="JARKIF010000025">
    <property type="protein sequence ID" value="KAJ7614991.1"/>
    <property type="molecule type" value="Genomic_DNA"/>
</dbReference>
<accession>A0AAD7FC37</accession>
<dbReference type="AlphaFoldDB" id="A0AAD7FC37"/>
<sequence>MLLSSPLRKFLTSQQRPLEPHTLLPIELWYTILDGLSDHGLLGAAGIYKVRNKIPSLRTDAAEMPTTLHLHARLLPALHISCAPLPAAITQLSVQFQTFAILRHLEGLRDIVHSASLEVLEMDFAGSLLDAWKWDTRVPSPLRNQASMLQALCRVLSAVAAKRPAGLVVLAGGKFFSGHSDDIIHWGLEIIVSGTVQSPIPPSIYSASISLRPELYTLIIFNLRSITSFSLMDVPLQPAELTALLRTVEFPDLQFVVFPDAIDAVALREFLFRHPGLQGVEYRGTKAGIVAGESYARLNLFSQRDHFQLSYRRASCSLPALHPIFALSLHLIMQHSHGDAYLSLHVSDLALECAVDDELKALLKTMHCITALSVTCRSVEVGFRALAWIVYLPELRCLDFDFQERTCNRRSMLGAFEKQVKARLPDVEYQSQEIINDKFWMSGFSRTSGKSGGRVLEFVLGSEQHGDHGVGDPNAD</sequence>
<proteinExistence type="predicted"/>
<organism evidence="1 2">
    <name type="scientific">Roridomyces roridus</name>
    <dbReference type="NCBI Taxonomy" id="1738132"/>
    <lineage>
        <taxon>Eukaryota</taxon>
        <taxon>Fungi</taxon>
        <taxon>Dikarya</taxon>
        <taxon>Basidiomycota</taxon>
        <taxon>Agaricomycotina</taxon>
        <taxon>Agaricomycetes</taxon>
        <taxon>Agaricomycetidae</taxon>
        <taxon>Agaricales</taxon>
        <taxon>Marasmiineae</taxon>
        <taxon>Mycenaceae</taxon>
        <taxon>Roridomyces</taxon>
    </lineage>
</organism>
<comment type="caution">
    <text evidence="1">The sequence shown here is derived from an EMBL/GenBank/DDBJ whole genome shotgun (WGS) entry which is preliminary data.</text>
</comment>